<dbReference type="InterPro" id="IPR036047">
    <property type="entry name" value="F-box-like_dom_sf"/>
</dbReference>
<dbReference type="Pfam" id="PF24681">
    <property type="entry name" value="Kelch_KLHDC2_KLHL20_DRC7"/>
    <property type="match status" value="1"/>
</dbReference>
<feature type="domain" description="F-box" evidence="1">
    <location>
        <begin position="36"/>
        <end position="76"/>
    </location>
</feature>
<reference evidence="2" key="1">
    <citation type="submission" date="2024-02" db="EMBL/GenBank/DDBJ databases">
        <authorList>
            <consortium name="ELIXIR-Norway"/>
            <consortium name="Elixir Norway"/>
        </authorList>
    </citation>
    <scope>NUCLEOTIDE SEQUENCE</scope>
</reference>
<proteinExistence type="predicted"/>
<protein>
    <recommendedName>
        <fullName evidence="1">F-box domain-containing protein</fullName>
    </recommendedName>
</protein>
<dbReference type="Gene3D" id="2.120.10.80">
    <property type="entry name" value="Kelch-type beta propeller"/>
    <property type="match status" value="1"/>
</dbReference>
<name>A0ABP0U4I9_9BRYO</name>
<dbReference type="SUPFAM" id="SSF117281">
    <property type="entry name" value="Kelch motif"/>
    <property type="match status" value="1"/>
</dbReference>
<dbReference type="SMART" id="SM00612">
    <property type="entry name" value="Kelch"/>
    <property type="match status" value="3"/>
</dbReference>
<dbReference type="SUPFAM" id="SSF81383">
    <property type="entry name" value="F-box domain"/>
    <property type="match status" value="1"/>
</dbReference>
<evidence type="ECO:0000313" key="3">
    <source>
        <dbReference type="Proteomes" id="UP001497512"/>
    </source>
</evidence>
<accession>A0ABP0U4I9</accession>
<dbReference type="Proteomes" id="UP001497512">
    <property type="component" value="Chromosome 18"/>
</dbReference>
<dbReference type="InterPro" id="IPR015915">
    <property type="entry name" value="Kelch-typ_b-propeller"/>
</dbReference>
<dbReference type="EMBL" id="OZ019910">
    <property type="protein sequence ID" value="CAK9211717.1"/>
    <property type="molecule type" value="Genomic_DNA"/>
</dbReference>
<keyword evidence="3" id="KW-1185">Reference proteome</keyword>
<evidence type="ECO:0000259" key="1">
    <source>
        <dbReference type="SMART" id="SM00256"/>
    </source>
</evidence>
<organism evidence="2 3">
    <name type="scientific">Sphagnum troendelagicum</name>
    <dbReference type="NCBI Taxonomy" id="128251"/>
    <lineage>
        <taxon>Eukaryota</taxon>
        <taxon>Viridiplantae</taxon>
        <taxon>Streptophyta</taxon>
        <taxon>Embryophyta</taxon>
        <taxon>Bryophyta</taxon>
        <taxon>Sphagnophytina</taxon>
        <taxon>Sphagnopsida</taxon>
        <taxon>Sphagnales</taxon>
        <taxon>Sphagnaceae</taxon>
        <taxon>Sphagnum</taxon>
    </lineage>
</organism>
<dbReference type="SMART" id="SM00256">
    <property type="entry name" value="FBOX"/>
    <property type="match status" value="1"/>
</dbReference>
<dbReference type="Pfam" id="PF00646">
    <property type="entry name" value="F-box"/>
    <property type="match status" value="1"/>
</dbReference>
<dbReference type="PANTHER" id="PTHR46407:SF3">
    <property type="entry name" value="OS02G0208700 PROTEIN"/>
    <property type="match status" value="1"/>
</dbReference>
<sequence>MLEALIRGMGWEVADMEIDCCEFHTSSPNEFLIPGLPEDIARECLLKVSYRSHPCLRKVCRRWEKEVTDPVFFLERRKAGTTRHCVCMVQALPVAPRGGNNSSSSNKEKDATVVYGISMYDLEQRTWEWLPNIPEFPQGLPLFCRITSSNGKLLVLGGWHPSTWEALRCTFVFNFSSHSWSRGADMPRVRSFFACGVIDGSVFVAGGHDDNKTALATADVYNLDADRWERLPDMSEERDEGAGVVLDGKFFVISGYGTNSQGQFGSSADVFDPSSGSWSRVNQMWTMSGGSSPPPNGYVVVARGELYSFHRQSLVRYCPMKNVWNSVDVVVPPEATRINPPCATSVNDVIFAMGSVLSSKAAECQGLIYRLQENSDTGAWQAIEFSEDFSGLAQTSCTVEI</sequence>
<dbReference type="CDD" id="cd22152">
    <property type="entry name" value="F-box_AtAFR-like"/>
    <property type="match status" value="1"/>
</dbReference>
<dbReference type="InterPro" id="IPR001810">
    <property type="entry name" value="F-box_dom"/>
</dbReference>
<dbReference type="InterPro" id="IPR044595">
    <property type="entry name" value="KMD1-4"/>
</dbReference>
<dbReference type="PANTHER" id="PTHR46407">
    <property type="entry name" value="OS02G0208700 PROTEIN"/>
    <property type="match status" value="1"/>
</dbReference>
<dbReference type="InterPro" id="IPR006652">
    <property type="entry name" value="Kelch_1"/>
</dbReference>
<gene>
    <name evidence="2" type="ORF">CSSPTR1EN2_LOCUS10947</name>
</gene>
<evidence type="ECO:0000313" key="2">
    <source>
        <dbReference type="EMBL" id="CAK9211717.1"/>
    </source>
</evidence>